<sequence>MFLNKRKLHVMDIAHHLFIEKGFQATSIQEILESSRISKGTFYNYFSSKSELLIEIIKWLHEKLEDERSAMLIGEDLKNKEVFCKQVVIQMKNNKRNKLLNLYREIFASKDADLVRFIKHRQVMEIRWLMKRFSDICGEDKKPYLLDCAVMFLGIVHQNIQYNRLDEDADNDHIEKVIEYSVNRILYMVEEVSVHEAQLLDPAIINKWLPTHSQEELELNERIDLLHAQLQNIIHNSHFSAEEKDRLTELIEFIKEELFEVKKVRHFVIESALDSISANEVIAQNVYFQRYMDVIRQNIH</sequence>
<dbReference type="InterPro" id="IPR009057">
    <property type="entry name" value="Homeodomain-like_sf"/>
</dbReference>
<dbReference type="Pfam" id="PF00440">
    <property type="entry name" value="TetR_N"/>
    <property type="match status" value="1"/>
</dbReference>
<protein>
    <submittedName>
        <fullName evidence="5">TetR/AcrR family transcriptional regulator</fullName>
    </submittedName>
</protein>
<name>A0A7V7UVJ9_9BACI</name>
<organism evidence="5 6">
    <name type="scientific">Bacillus mesophilum</name>
    <dbReference type="NCBI Taxonomy" id="1071718"/>
    <lineage>
        <taxon>Bacteria</taxon>
        <taxon>Bacillati</taxon>
        <taxon>Bacillota</taxon>
        <taxon>Bacilli</taxon>
        <taxon>Bacillales</taxon>
        <taxon>Bacillaceae</taxon>
        <taxon>Bacillus</taxon>
    </lineage>
</organism>
<dbReference type="InterPro" id="IPR050624">
    <property type="entry name" value="HTH-type_Tx_Regulator"/>
</dbReference>
<dbReference type="SUPFAM" id="SSF46689">
    <property type="entry name" value="Homeodomain-like"/>
    <property type="match status" value="1"/>
</dbReference>
<evidence type="ECO:0000259" key="4">
    <source>
        <dbReference type="PROSITE" id="PS50977"/>
    </source>
</evidence>
<gene>
    <name evidence="5" type="ORF">F7732_04855</name>
</gene>
<evidence type="ECO:0000256" key="2">
    <source>
        <dbReference type="ARBA" id="ARBA00023125"/>
    </source>
</evidence>
<dbReference type="GO" id="GO:0003677">
    <property type="term" value="F:DNA binding"/>
    <property type="evidence" value="ECO:0007669"/>
    <property type="project" value="UniProtKB-UniRule"/>
</dbReference>
<dbReference type="PANTHER" id="PTHR43479">
    <property type="entry name" value="ACREF/ENVCD OPERON REPRESSOR-RELATED"/>
    <property type="match status" value="1"/>
</dbReference>
<dbReference type="PANTHER" id="PTHR43479:SF22">
    <property type="entry name" value="TRANSCRIPTIONAL REGULATOR, TETR FAMILY"/>
    <property type="match status" value="1"/>
</dbReference>
<dbReference type="PROSITE" id="PS50977">
    <property type="entry name" value="HTH_TETR_2"/>
    <property type="match status" value="1"/>
</dbReference>
<evidence type="ECO:0000256" key="1">
    <source>
        <dbReference type="ARBA" id="ARBA00022491"/>
    </source>
</evidence>
<keyword evidence="6" id="KW-1185">Reference proteome</keyword>
<comment type="caution">
    <text evidence="5">The sequence shown here is derived from an EMBL/GenBank/DDBJ whole genome shotgun (WGS) entry which is preliminary data.</text>
</comment>
<dbReference type="InterPro" id="IPR001647">
    <property type="entry name" value="HTH_TetR"/>
</dbReference>
<keyword evidence="2 3" id="KW-0238">DNA-binding</keyword>
<dbReference type="PRINTS" id="PR00455">
    <property type="entry name" value="HTHTETR"/>
</dbReference>
<dbReference type="PROSITE" id="PS01081">
    <property type="entry name" value="HTH_TETR_1"/>
    <property type="match status" value="1"/>
</dbReference>
<feature type="domain" description="HTH tetR-type" evidence="4">
    <location>
        <begin position="4"/>
        <end position="64"/>
    </location>
</feature>
<dbReference type="InterPro" id="IPR023772">
    <property type="entry name" value="DNA-bd_HTH_TetR-type_CS"/>
</dbReference>
<dbReference type="Gene3D" id="1.10.357.10">
    <property type="entry name" value="Tetracycline Repressor, domain 2"/>
    <property type="match status" value="1"/>
</dbReference>
<evidence type="ECO:0000313" key="6">
    <source>
        <dbReference type="Proteomes" id="UP000441354"/>
    </source>
</evidence>
<keyword evidence="1" id="KW-0678">Repressor</keyword>
<proteinExistence type="predicted"/>
<evidence type="ECO:0000256" key="3">
    <source>
        <dbReference type="PROSITE-ProRule" id="PRU00335"/>
    </source>
</evidence>
<accession>A0A7V7UVJ9</accession>
<reference evidence="5 6" key="1">
    <citation type="journal article" date="2014" name="Arch. Microbiol.">
        <title>Bacillus mesophilum sp. nov., strain IITR-54T, a novel 4-chlorobiphenyl dechlorinating bacterium.</title>
        <authorList>
            <person name="Manickam N."/>
            <person name="Singh N.K."/>
            <person name="Bajaj A."/>
            <person name="Kumar R.M."/>
            <person name="Kaur G."/>
            <person name="Kaur N."/>
            <person name="Bala M."/>
            <person name="Kumar A."/>
            <person name="Mayilraj S."/>
        </authorList>
    </citation>
    <scope>NUCLEOTIDE SEQUENCE [LARGE SCALE GENOMIC DNA]</scope>
    <source>
        <strain evidence="5 6">IITR-54</strain>
    </source>
</reference>
<dbReference type="EMBL" id="WBOT01000002">
    <property type="protein sequence ID" value="KAB2333426.1"/>
    <property type="molecule type" value="Genomic_DNA"/>
</dbReference>
<dbReference type="AlphaFoldDB" id="A0A7V7UVJ9"/>
<dbReference type="Proteomes" id="UP000441354">
    <property type="component" value="Unassembled WGS sequence"/>
</dbReference>
<evidence type="ECO:0000313" key="5">
    <source>
        <dbReference type="EMBL" id="KAB2333426.1"/>
    </source>
</evidence>
<feature type="DNA-binding region" description="H-T-H motif" evidence="3">
    <location>
        <begin position="27"/>
        <end position="46"/>
    </location>
</feature>